<evidence type="ECO:0000313" key="7">
    <source>
        <dbReference type="EMBL" id="OOM61111.1"/>
    </source>
</evidence>
<keyword evidence="2 3" id="KW-0694">RNA-binding</keyword>
<reference evidence="4" key="3">
    <citation type="submission" date="2020-05" db="EMBL/GenBank/DDBJ databases">
        <authorList>
            <person name="Brown S."/>
            <person name="Huntemann M."/>
            <person name="Clum A."/>
            <person name="Spunde A."/>
            <person name="Palaniappan K."/>
            <person name="Ritter S."/>
            <person name="Mikhailova N."/>
            <person name="Chen I.-M."/>
            <person name="Stamatis D."/>
            <person name="Reddy T."/>
            <person name="O'Malley R."/>
            <person name="Daum C."/>
            <person name="Shapiro N."/>
            <person name="Ivanova N."/>
            <person name="Kyrpides N."/>
            <person name="Woyke T."/>
        </authorList>
    </citation>
    <scope>NUCLEOTIDE SEQUENCE</scope>
    <source>
        <strain evidence="4">DJ080</strain>
    </source>
</reference>
<evidence type="ECO:0000313" key="6">
    <source>
        <dbReference type="EMBL" id="NSB17061.1"/>
    </source>
</evidence>
<dbReference type="Proteomes" id="UP000190973">
    <property type="component" value="Unassembled WGS sequence"/>
</dbReference>
<dbReference type="GO" id="GO:0005829">
    <property type="term" value="C:cytosol"/>
    <property type="evidence" value="ECO:0007669"/>
    <property type="project" value="TreeGrafter"/>
</dbReference>
<dbReference type="GO" id="GO:0070930">
    <property type="term" value="P:trans-translation-dependent protein tagging"/>
    <property type="evidence" value="ECO:0007669"/>
    <property type="project" value="TreeGrafter"/>
</dbReference>
<sequence>MMARKRNENSLAENRKARHDYFVEEAMEAGLVLVGTEVKSIRNGRVNLKDCYADIYNGEIFVKNMHISPYEQGNIFNVDPLRERKLLLHRDEIRRLDGLVSRDGYTLIPLSLYLKDGKVKVALGVCKGKKNYDKRDSMLEKAHKRDMDRAIKEKNKY</sequence>
<evidence type="ECO:0000256" key="1">
    <source>
        <dbReference type="ARBA" id="ARBA00022490"/>
    </source>
</evidence>
<dbReference type="CDD" id="cd09294">
    <property type="entry name" value="SmpB"/>
    <property type="match status" value="1"/>
</dbReference>
<dbReference type="SUPFAM" id="SSF74982">
    <property type="entry name" value="Small protein B (SmpB)"/>
    <property type="match status" value="1"/>
</dbReference>
<dbReference type="EMBL" id="JABTDW010000001">
    <property type="protein sequence ID" value="NSB17061.1"/>
    <property type="molecule type" value="Genomic_DNA"/>
</dbReference>
<dbReference type="HAMAP" id="MF_00023">
    <property type="entry name" value="SmpB"/>
    <property type="match status" value="1"/>
</dbReference>
<name>A0A1S8RWE6_CLOBE</name>
<dbReference type="EMBL" id="JABSWW010000001">
    <property type="protein sequence ID" value="NRT89729.1"/>
    <property type="molecule type" value="Genomic_DNA"/>
</dbReference>
<dbReference type="InterPro" id="IPR000037">
    <property type="entry name" value="SsrA-bd_prot"/>
</dbReference>
<dbReference type="NCBIfam" id="NF003843">
    <property type="entry name" value="PRK05422.1"/>
    <property type="match status" value="1"/>
</dbReference>
<dbReference type="EMBL" id="JABSXK010000001">
    <property type="protein sequence ID" value="NRV08417.1"/>
    <property type="molecule type" value="Genomic_DNA"/>
</dbReference>
<dbReference type="Gene3D" id="2.40.280.10">
    <property type="match status" value="1"/>
</dbReference>
<keyword evidence="1 3" id="KW-0963">Cytoplasm</keyword>
<reference evidence="7 8" key="1">
    <citation type="submission" date="2016-05" db="EMBL/GenBank/DDBJ databases">
        <title>Microbial solvent formation.</title>
        <authorList>
            <person name="Poehlein A."/>
            <person name="Montoya Solano J.D."/>
            <person name="Flitsch S."/>
            <person name="Krabben P."/>
            <person name="Duerre P."/>
            <person name="Daniel R."/>
        </authorList>
    </citation>
    <scope>NUCLEOTIDE SEQUENCE [LARGE SCALE GENOMIC DNA]</scope>
    <source>
        <strain evidence="7 8">DSM 53</strain>
    </source>
</reference>
<dbReference type="Proteomes" id="UP000822184">
    <property type="component" value="Unassembled WGS sequence"/>
</dbReference>
<dbReference type="AlphaFoldDB" id="A0A1S8RWE6"/>
<accession>A0A1S8RWE6</accession>
<dbReference type="Pfam" id="PF01668">
    <property type="entry name" value="SmpB"/>
    <property type="match status" value="1"/>
</dbReference>
<reference evidence="5" key="2">
    <citation type="submission" date="2020-05" db="EMBL/GenBank/DDBJ databases">
        <title>Genomic insights into acetone-butanol-ethanol (ABE) fermentation by sequencing solventogenic clostridia strains.</title>
        <authorList>
            <person name="Brown S."/>
        </authorList>
    </citation>
    <scope>NUCLEOTIDE SEQUENCE</scope>
    <source>
        <strain evidence="6">DJ123</strain>
        <strain evidence="5">DJ126</strain>
    </source>
</reference>
<organism evidence="7 8">
    <name type="scientific">Clostridium beijerinckii</name>
    <name type="common">Clostridium MP</name>
    <dbReference type="NCBI Taxonomy" id="1520"/>
    <lineage>
        <taxon>Bacteria</taxon>
        <taxon>Bacillati</taxon>
        <taxon>Bacillota</taxon>
        <taxon>Clostridia</taxon>
        <taxon>Eubacteriales</taxon>
        <taxon>Clostridiaceae</taxon>
        <taxon>Clostridium</taxon>
    </lineage>
</organism>
<comment type="subcellular location">
    <subcellularLocation>
        <location evidence="3">Cytoplasm</location>
    </subcellularLocation>
    <text evidence="3">The tmRNA-SmpB complex associates with stalled 70S ribosomes.</text>
</comment>
<reference evidence="4" key="4">
    <citation type="journal article" date="2022" name="Nat. Biotechnol.">
        <title>Carbon-negative production of acetone and isopropanol by gas fermentation at industrial pilot scale.</title>
        <authorList>
            <person name="Liew F.E."/>
            <person name="Nogle R."/>
            <person name="Abdalla T."/>
            <person name="Rasor B.J."/>
            <person name="Canter C."/>
            <person name="Jensen R.O."/>
            <person name="Wang L."/>
            <person name="Strutz J."/>
            <person name="Chirania P."/>
            <person name="De Tissera S."/>
            <person name="Mueller A.P."/>
            <person name="Ruan Z."/>
            <person name="Gao A."/>
            <person name="Tran L."/>
            <person name="Engle N.L."/>
            <person name="Bromley J.C."/>
            <person name="Daniell J."/>
            <person name="Conrado R."/>
            <person name="Tschaplinski T.J."/>
            <person name="Giannone R.J."/>
            <person name="Hettich R.L."/>
            <person name="Karim A.S."/>
            <person name="Simpson S.D."/>
            <person name="Brown S.D."/>
            <person name="Leang C."/>
            <person name="Jewett M.C."/>
            <person name="Kopke M."/>
        </authorList>
    </citation>
    <scope>NUCLEOTIDE SEQUENCE</scope>
    <source>
        <strain evidence="4">DJ080</strain>
    </source>
</reference>
<proteinExistence type="inferred from homology"/>
<dbReference type="NCBIfam" id="TIGR00086">
    <property type="entry name" value="smpB"/>
    <property type="match status" value="1"/>
</dbReference>
<evidence type="ECO:0000256" key="2">
    <source>
        <dbReference type="ARBA" id="ARBA00022884"/>
    </source>
</evidence>
<dbReference type="InterPro" id="IPR023620">
    <property type="entry name" value="SmpB"/>
</dbReference>
<comment type="caution">
    <text evidence="7">The sequence shown here is derived from an EMBL/GenBank/DDBJ whole genome shotgun (WGS) entry which is preliminary data.</text>
</comment>
<dbReference type="GO" id="GO:0070929">
    <property type="term" value="P:trans-translation"/>
    <property type="evidence" value="ECO:0007669"/>
    <property type="project" value="UniProtKB-UniRule"/>
</dbReference>
<dbReference type="PANTHER" id="PTHR30308:SF2">
    <property type="entry name" value="SSRA-BINDING PROTEIN"/>
    <property type="match status" value="1"/>
</dbReference>
<dbReference type="PANTHER" id="PTHR30308">
    <property type="entry name" value="TMRNA-BINDING COMPONENT OF TRANS-TRANSLATION TAGGING COMPLEX"/>
    <property type="match status" value="1"/>
</dbReference>
<comment type="function">
    <text evidence="3">Required for rescue of stalled ribosomes mediated by trans-translation. Binds to transfer-messenger RNA (tmRNA), required for stable association of tmRNA with ribosomes. tmRNA and SmpB together mimic tRNA shape, replacing the anticodon stem-loop with SmpB. tmRNA is encoded by the ssrA gene; the 2 termini fold to resemble tRNA(Ala) and it encodes a 'tag peptide', a short internal open reading frame. During trans-translation Ala-aminoacylated tmRNA acts like a tRNA, entering the A-site of stalled ribosomes, displacing the stalled mRNA. The ribosome then switches to translate the ORF on the tmRNA; the nascent peptide is terminated with the 'tag peptide' encoded by the tmRNA and targeted for degradation. The ribosome is freed to recommence translation, which seems to be the essential function of trans-translation.</text>
</comment>
<protein>
    <recommendedName>
        <fullName evidence="3">SsrA-binding protein</fullName>
    </recommendedName>
    <alternativeName>
        <fullName evidence="3">Small protein B</fullName>
    </alternativeName>
</protein>
<dbReference type="Proteomes" id="UP000821656">
    <property type="component" value="Unassembled WGS sequence"/>
</dbReference>
<gene>
    <name evidence="3 7" type="primary">smpB</name>
    <name evidence="4" type="ORF">B0H41_003408</name>
    <name evidence="6" type="ORF">BCD95_005320</name>
    <name evidence="7" type="ORF">CLBCK_24800</name>
    <name evidence="5" type="ORF">DFH45_001380</name>
</gene>
<evidence type="ECO:0000256" key="3">
    <source>
        <dbReference type="HAMAP-Rule" id="MF_00023"/>
    </source>
</evidence>
<evidence type="ECO:0000313" key="8">
    <source>
        <dbReference type="Proteomes" id="UP000190973"/>
    </source>
</evidence>
<evidence type="ECO:0000313" key="4">
    <source>
        <dbReference type="EMBL" id="NRT89729.1"/>
    </source>
</evidence>
<dbReference type="GO" id="GO:0003723">
    <property type="term" value="F:RNA binding"/>
    <property type="evidence" value="ECO:0007669"/>
    <property type="project" value="UniProtKB-UniRule"/>
</dbReference>
<dbReference type="EMBL" id="LZZI01000040">
    <property type="protein sequence ID" value="OOM61111.1"/>
    <property type="molecule type" value="Genomic_DNA"/>
</dbReference>
<dbReference type="PROSITE" id="PS01317">
    <property type="entry name" value="SSRP"/>
    <property type="match status" value="1"/>
</dbReference>
<dbReference type="Proteomes" id="UP001193748">
    <property type="component" value="Unassembled WGS sequence"/>
</dbReference>
<comment type="similarity">
    <text evidence="3">Belongs to the SmpB family.</text>
</comment>
<evidence type="ECO:0000313" key="5">
    <source>
        <dbReference type="EMBL" id="NRV08417.1"/>
    </source>
</evidence>
<dbReference type="InterPro" id="IPR020081">
    <property type="entry name" value="SsrA-bd_prot_CS"/>
</dbReference>